<dbReference type="Proteomes" id="UP000265845">
    <property type="component" value="Unassembled WGS sequence"/>
</dbReference>
<feature type="domain" description="Aminotransferase class I/classII large" evidence="10">
    <location>
        <begin position="40"/>
        <end position="301"/>
    </location>
</feature>
<evidence type="ECO:0000256" key="9">
    <source>
        <dbReference type="ARBA" id="ARBA00048531"/>
    </source>
</evidence>
<evidence type="ECO:0000259" key="10">
    <source>
        <dbReference type="Pfam" id="PF00155"/>
    </source>
</evidence>
<comment type="caution">
    <text evidence="11">The sequence shown here is derived from an EMBL/GenBank/DDBJ whole genome shotgun (WGS) entry which is preliminary data.</text>
</comment>
<comment type="function">
    <text evidence="2">Decarboxylates L-threonine-O-3-phosphate to yield (R)-1-amino-2-propanol O-2-phosphate, the precursor for the linkage between the nucleotide loop and the corrin ring in cobalamin.</text>
</comment>
<dbReference type="InterPro" id="IPR015422">
    <property type="entry name" value="PyrdxlP-dep_Trfase_small"/>
</dbReference>
<keyword evidence="7 11" id="KW-0456">Lyase</keyword>
<dbReference type="PROSITE" id="PS00105">
    <property type="entry name" value="AA_TRANSFER_CLASS_1"/>
    <property type="match status" value="1"/>
</dbReference>
<dbReference type="UniPathway" id="UPA00148"/>
<dbReference type="AlphaFoldDB" id="A0A399RM06"/>
<gene>
    <name evidence="11" type="ORF">D1222_03425</name>
</gene>
<dbReference type="EC" id="4.1.1.81" evidence="4"/>
<evidence type="ECO:0000256" key="4">
    <source>
        <dbReference type="ARBA" id="ARBA00012285"/>
    </source>
</evidence>
<dbReference type="PANTHER" id="PTHR42885:SF1">
    <property type="entry name" value="THREONINE-PHOSPHATE DECARBOXYLASE"/>
    <property type="match status" value="1"/>
</dbReference>
<dbReference type="EMBL" id="QWGA01000003">
    <property type="protein sequence ID" value="RIJ31324.1"/>
    <property type="molecule type" value="Genomic_DNA"/>
</dbReference>
<comment type="catalytic activity">
    <reaction evidence="9">
        <text>O-phospho-L-threonine + H(+) = (R)-1-aminopropan-2-yl phosphate + CO2</text>
        <dbReference type="Rhea" id="RHEA:11492"/>
        <dbReference type="ChEBI" id="CHEBI:15378"/>
        <dbReference type="ChEBI" id="CHEBI:16526"/>
        <dbReference type="ChEBI" id="CHEBI:58563"/>
        <dbReference type="ChEBI" id="CHEBI:58675"/>
        <dbReference type="EC" id="4.1.1.81"/>
    </reaction>
</comment>
<keyword evidence="5" id="KW-0169">Cobalamin biosynthesis</keyword>
<evidence type="ECO:0000256" key="6">
    <source>
        <dbReference type="ARBA" id="ARBA00022898"/>
    </source>
</evidence>
<evidence type="ECO:0000256" key="5">
    <source>
        <dbReference type="ARBA" id="ARBA00022573"/>
    </source>
</evidence>
<keyword evidence="12" id="KW-1185">Reference proteome</keyword>
<evidence type="ECO:0000256" key="3">
    <source>
        <dbReference type="ARBA" id="ARBA00004953"/>
    </source>
</evidence>
<keyword evidence="6" id="KW-0663">Pyridoxal phosphate</keyword>
<dbReference type="Gene3D" id="3.90.1150.10">
    <property type="entry name" value="Aspartate Aminotransferase, domain 1"/>
    <property type="match status" value="1"/>
</dbReference>
<dbReference type="InterPro" id="IPR005860">
    <property type="entry name" value="CobD"/>
</dbReference>
<evidence type="ECO:0000256" key="1">
    <source>
        <dbReference type="ARBA" id="ARBA00001933"/>
    </source>
</evidence>
<dbReference type="InterPro" id="IPR015421">
    <property type="entry name" value="PyrdxlP-dep_Trfase_major"/>
</dbReference>
<dbReference type="SUPFAM" id="SSF53383">
    <property type="entry name" value="PLP-dependent transferases"/>
    <property type="match status" value="1"/>
</dbReference>
<evidence type="ECO:0000256" key="2">
    <source>
        <dbReference type="ARBA" id="ARBA00003444"/>
    </source>
</evidence>
<evidence type="ECO:0000313" key="11">
    <source>
        <dbReference type="EMBL" id="RIJ31324.1"/>
    </source>
</evidence>
<comment type="pathway">
    <text evidence="3">Cofactor biosynthesis; adenosylcobalamin biosynthesis.</text>
</comment>
<comment type="cofactor">
    <cofactor evidence="1">
        <name>pyridoxal 5'-phosphate</name>
        <dbReference type="ChEBI" id="CHEBI:597326"/>
    </cofactor>
</comment>
<dbReference type="NCBIfam" id="TIGR01140">
    <property type="entry name" value="L_thr_O3P_dcar"/>
    <property type="match status" value="1"/>
</dbReference>
<dbReference type="InterPro" id="IPR004838">
    <property type="entry name" value="NHTrfase_class1_PyrdxlP-BS"/>
</dbReference>
<reference evidence="11 12" key="1">
    <citation type="submission" date="2018-08" db="EMBL/GenBank/DDBJ databases">
        <title>Henriciella mobilis sp. nov., isolated from seawater.</title>
        <authorList>
            <person name="Cheng H."/>
            <person name="Wu Y.-H."/>
            <person name="Xu X.-W."/>
            <person name="Guo L.-L."/>
        </authorList>
    </citation>
    <scope>NUCLEOTIDE SEQUENCE [LARGE SCALE GENOMIC DNA]</scope>
    <source>
        <strain evidence="11 12">CCUG67844</strain>
    </source>
</reference>
<dbReference type="InterPro" id="IPR004839">
    <property type="entry name" value="Aminotransferase_I/II_large"/>
</dbReference>
<dbReference type="Gene3D" id="3.40.640.10">
    <property type="entry name" value="Type I PLP-dependent aspartate aminotransferase-like (Major domain)"/>
    <property type="match status" value="1"/>
</dbReference>
<organism evidence="11 12">
    <name type="scientific">Henriciella algicola</name>
    <dbReference type="NCBI Taxonomy" id="1608422"/>
    <lineage>
        <taxon>Bacteria</taxon>
        <taxon>Pseudomonadati</taxon>
        <taxon>Pseudomonadota</taxon>
        <taxon>Alphaproteobacteria</taxon>
        <taxon>Hyphomonadales</taxon>
        <taxon>Hyphomonadaceae</taxon>
        <taxon>Henriciella</taxon>
    </lineage>
</organism>
<dbReference type="CDD" id="cd00609">
    <property type="entry name" value="AAT_like"/>
    <property type="match status" value="1"/>
</dbReference>
<evidence type="ECO:0000256" key="8">
    <source>
        <dbReference type="ARBA" id="ARBA00029996"/>
    </source>
</evidence>
<dbReference type="GO" id="GO:0048472">
    <property type="term" value="F:threonine-phosphate decarboxylase activity"/>
    <property type="evidence" value="ECO:0007669"/>
    <property type="project" value="UniProtKB-EC"/>
</dbReference>
<evidence type="ECO:0000313" key="12">
    <source>
        <dbReference type="Proteomes" id="UP000265845"/>
    </source>
</evidence>
<dbReference type="GO" id="GO:0009236">
    <property type="term" value="P:cobalamin biosynthetic process"/>
    <property type="evidence" value="ECO:0007669"/>
    <property type="project" value="UniProtKB-UniPathway"/>
</dbReference>
<dbReference type="Pfam" id="PF00155">
    <property type="entry name" value="Aminotran_1_2"/>
    <property type="match status" value="1"/>
</dbReference>
<dbReference type="InterPro" id="IPR015424">
    <property type="entry name" value="PyrdxlP-dep_Trfase"/>
</dbReference>
<dbReference type="PANTHER" id="PTHR42885">
    <property type="entry name" value="HISTIDINOL-PHOSPHATE AMINOTRANSFERASE-RELATED"/>
    <property type="match status" value="1"/>
</dbReference>
<proteinExistence type="predicted"/>
<accession>A0A399RM06</accession>
<sequence>MRAAFPNAPEPWIDLSTGINPWPYPVGTIPEASLRHLPTQGAYEACRQAMARSMMAPPESLVLAPGSELLIRLLPTIIRPKKVAVLSPTYGDHLAVWSRADTDIVETADPLAMPGEVDAIVICNPNNPDGRSFEPGILLQTAASLAERGGWLIVDEAYAELDPRLSLASSGGADSLIVLRSFGKFFGLAGLRLGALLAPKPVRVAMQNLLGVWPVSGPALHIGAKACGDLAWQDRTRHQLTEAKARLDTILRSHGVKIVGGTALFRLVETDDASAFWEKLAQAGIYVRRFAWNDRLIRIGLPEKRAAEDRLAAALSP</sequence>
<name>A0A399RM06_9PROT</name>
<dbReference type="GO" id="GO:0030170">
    <property type="term" value="F:pyridoxal phosphate binding"/>
    <property type="evidence" value="ECO:0007669"/>
    <property type="project" value="InterPro"/>
</dbReference>
<protein>
    <recommendedName>
        <fullName evidence="4">threonine-phosphate decarboxylase</fullName>
        <ecNumber evidence="4">4.1.1.81</ecNumber>
    </recommendedName>
    <alternativeName>
        <fullName evidence="8">L-threonine-O-3-phosphate decarboxylase</fullName>
    </alternativeName>
</protein>
<evidence type="ECO:0000256" key="7">
    <source>
        <dbReference type="ARBA" id="ARBA00023239"/>
    </source>
</evidence>